<keyword evidence="6 13" id="KW-0547">Nucleotide-binding</keyword>
<dbReference type="GO" id="GO:0004637">
    <property type="term" value="F:phosphoribosylamine-glycine ligase activity"/>
    <property type="evidence" value="ECO:0007669"/>
    <property type="project" value="UniProtKB-EC"/>
</dbReference>
<dbReference type="SMART" id="SM01210">
    <property type="entry name" value="GARS_C"/>
    <property type="match status" value="1"/>
</dbReference>
<comment type="cofactor">
    <cofactor evidence="1">
        <name>Mn(2+)</name>
        <dbReference type="ChEBI" id="CHEBI:29035"/>
    </cofactor>
</comment>
<dbReference type="InterPro" id="IPR020559">
    <property type="entry name" value="PRibGlycinamide_synth_CS"/>
</dbReference>
<dbReference type="PANTHER" id="PTHR43472">
    <property type="entry name" value="PHOSPHORIBOSYLAMINE--GLYCINE LIGASE"/>
    <property type="match status" value="1"/>
</dbReference>
<dbReference type="EMBL" id="JAKIKU010000018">
    <property type="protein sequence ID" value="MCL1047759.1"/>
    <property type="molecule type" value="Genomic_DNA"/>
</dbReference>
<keyword evidence="16" id="KW-1185">Reference proteome</keyword>
<evidence type="ECO:0000256" key="4">
    <source>
        <dbReference type="ARBA" id="ARBA00013255"/>
    </source>
</evidence>
<dbReference type="SUPFAM" id="SSF52440">
    <property type="entry name" value="PreATP-grasp domain"/>
    <property type="match status" value="1"/>
</dbReference>
<name>A0ABT0KVX3_9GAMM</name>
<comment type="similarity">
    <text evidence="9 12">Belongs to the GARS family.</text>
</comment>
<evidence type="ECO:0000256" key="13">
    <source>
        <dbReference type="PROSITE-ProRule" id="PRU00409"/>
    </source>
</evidence>
<organism evidence="15 16">
    <name type="scientific">Shewanella electrodiphila</name>
    <dbReference type="NCBI Taxonomy" id="934143"/>
    <lineage>
        <taxon>Bacteria</taxon>
        <taxon>Pseudomonadati</taxon>
        <taxon>Pseudomonadota</taxon>
        <taxon>Gammaproteobacteria</taxon>
        <taxon>Alteromonadales</taxon>
        <taxon>Shewanellaceae</taxon>
        <taxon>Shewanella</taxon>
    </lineage>
</organism>
<evidence type="ECO:0000256" key="9">
    <source>
        <dbReference type="ARBA" id="ARBA00038345"/>
    </source>
</evidence>
<keyword evidence="7 12" id="KW-0658">Purine biosynthesis</keyword>
<dbReference type="PANTHER" id="PTHR43472:SF1">
    <property type="entry name" value="PHOSPHORIBOSYLAMINE--GLYCINE LIGASE, CHLOROPLASTIC"/>
    <property type="match status" value="1"/>
</dbReference>
<dbReference type="EC" id="6.3.4.13" evidence="4 12"/>
<dbReference type="RefSeq" id="WP_248956990.1">
    <property type="nucleotide sequence ID" value="NZ_JAKIKU010000018.1"/>
</dbReference>
<dbReference type="Proteomes" id="UP001202134">
    <property type="component" value="Unassembled WGS sequence"/>
</dbReference>
<proteinExistence type="inferred from homology"/>
<evidence type="ECO:0000256" key="3">
    <source>
        <dbReference type="ARBA" id="ARBA00005174"/>
    </source>
</evidence>
<dbReference type="PROSITE" id="PS50975">
    <property type="entry name" value="ATP_GRASP"/>
    <property type="match status" value="1"/>
</dbReference>
<dbReference type="Gene3D" id="3.90.600.10">
    <property type="entry name" value="Phosphoribosylglycinamide synthetase, C-terminal domain"/>
    <property type="match status" value="1"/>
</dbReference>
<comment type="catalytic activity">
    <reaction evidence="12">
        <text>5-phospho-beta-D-ribosylamine + glycine + ATP = N(1)-(5-phospho-beta-D-ribosyl)glycinamide + ADP + phosphate + H(+)</text>
        <dbReference type="Rhea" id="RHEA:17453"/>
        <dbReference type="ChEBI" id="CHEBI:15378"/>
        <dbReference type="ChEBI" id="CHEBI:30616"/>
        <dbReference type="ChEBI" id="CHEBI:43474"/>
        <dbReference type="ChEBI" id="CHEBI:57305"/>
        <dbReference type="ChEBI" id="CHEBI:58681"/>
        <dbReference type="ChEBI" id="CHEBI:143788"/>
        <dbReference type="ChEBI" id="CHEBI:456216"/>
        <dbReference type="EC" id="6.3.4.13"/>
    </reaction>
</comment>
<dbReference type="InterPro" id="IPR013815">
    <property type="entry name" value="ATP_grasp_subdomain_1"/>
</dbReference>
<dbReference type="InterPro" id="IPR011054">
    <property type="entry name" value="Rudment_hybrid_motif"/>
</dbReference>
<evidence type="ECO:0000259" key="14">
    <source>
        <dbReference type="PROSITE" id="PS50975"/>
    </source>
</evidence>
<evidence type="ECO:0000313" key="15">
    <source>
        <dbReference type="EMBL" id="MCL1047759.1"/>
    </source>
</evidence>
<dbReference type="Pfam" id="PF02844">
    <property type="entry name" value="GARS_N"/>
    <property type="match status" value="1"/>
</dbReference>
<evidence type="ECO:0000256" key="5">
    <source>
        <dbReference type="ARBA" id="ARBA00022598"/>
    </source>
</evidence>
<dbReference type="InterPro" id="IPR037123">
    <property type="entry name" value="PRibGlycinamide_synth_C_sf"/>
</dbReference>
<dbReference type="InterPro" id="IPR016185">
    <property type="entry name" value="PreATP-grasp_dom_sf"/>
</dbReference>
<keyword evidence="8 13" id="KW-0067">ATP-binding</keyword>
<keyword evidence="5 12" id="KW-0436">Ligase</keyword>
<dbReference type="HAMAP" id="MF_00138">
    <property type="entry name" value="GARS"/>
    <property type="match status" value="1"/>
</dbReference>
<evidence type="ECO:0000256" key="11">
    <source>
        <dbReference type="ARBA" id="ARBA00042864"/>
    </source>
</evidence>
<gene>
    <name evidence="12 15" type="primary">purD</name>
    <name evidence="15" type="ORF">L2737_20880</name>
</gene>
<protein>
    <recommendedName>
        <fullName evidence="4 12">Phosphoribosylamine--glycine ligase</fullName>
        <ecNumber evidence="4 12">6.3.4.13</ecNumber>
    </recommendedName>
    <alternativeName>
        <fullName evidence="12">GARS</fullName>
    </alternativeName>
    <alternativeName>
        <fullName evidence="10 12">Glycinamide ribonucleotide synthetase</fullName>
    </alternativeName>
    <alternativeName>
        <fullName evidence="11 12">Phosphoribosylglycinamide synthetase</fullName>
    </alternativeName>
</protein>
<reference evidence="15 16" key="1">
    <citation type="submission" date="2022-01" db="EMBL/GenBank/DDBJ databases">
        <title>Whole genome-based taxonomy of the Shewanellaceae.</title>
        <authorList>
            <person name="Martin-Rodriguez A.J."/>
        </authorList>
    </citation>
    <scope>NUCLEOTIDE SEQUENCE [LARGE SCALE GENOMIC DNA]</scope>
    <source>
        <strain evidence="15 16">DSM 24955</strain>
    </source>
</reference>
<dbReference type="NCBIfam" id="TIGR00877">
    <property type="entry name" value="purD"/>
    <property type="match status" value="1"/>
</dbReference>
<comment type="pathway">
    <text evidence="3 12">Purine metabolism; IMP biosynthesis via de novo pathway; N(1)-(5-phospho-D-ribosyl)glycinamide from 5-phospho-alpha-D-ribose 1-diphosphate: step 2/2.</text>
</comment>
<evidence type="ECO:0000256" key="12">
    <source>
        <dbReference type="HAMAP-Rule" id="MF_00138"/>
    </source>
</evidence>
<sequence>MQVLVIGGGGREHALAWKAAQSPEVDTVFVAPGNAGTSLEPKLENVDINVEAISELVKFAQDNKIELTIVGPEVPLALGVVDAFNEAKLPIFGPTQGAAQLESSKAFTKDFLARHNIPTADYSNFTEIDAAKAYSAELTAKTGFPVVIKADGLAAGKGVIIAADQAEADAAIEDMLAGNKFGEAGSRVVIEEFLKGEEASFIVMVDGKNILAMATSQDHKARDNGDYGPNTGGMGAYSPAPVVTQAVHDWTIANVIRPTVDGMAAEGNVYTGFLYAGLMISPDGSAKVLEYNCRFGDPETQPIMMRLQSDLVELCLAATRGELDTVTAEFDSRAAVGVVLAAGGYPDAYRKADVIDGLSLGDNNAKVFHAGTAMKDGHVVTAGGRVLCATALGDTVTEAQASAYKLVDAIHWDDVYFRTDIAYRAIAREQGKD</sequence>
<dbReference type="SUPFAM" id="SSF51246">
    <property type="entry name" value="Rudiment single hybrid motif"/>
    <property type="match status" value="1"/>
</dbReference>
<dbReference type="Pfam" id="PF01071">
    <property type="entry name" value="GARS_A"/>
    <property type="match status" value="1"/>
</dbReference>
<comment type="cofactor">
    <cofactor evidence="2">
        <name>Mg(2+)</name>
        <dbReference type="ChEBI" id="CHEBI:18420"/>
    </cofactor>
</comment>
<evidence type="ECO:0000256" key="10">
    <source>
        <dbReference type="ARBA" id="ARBA00042242"/>
    </source>
</evidence>
<dbReference type="InterPro" id="IPR020561">
    <property type="entry name" value="PRibGlycinamid_synth_ATP-grasp"/>
</dbReference>
<dbReference type="InterPro" id="IPR000115">
    <property type="entry name" value="PRibGlycinamide_synth"/>
</dbReference>
<comment type="caution">
    <text evidence="15">The sequence shown here is derived from an EMBL/GenBank/DDBJ whole genome shotgun (WGS) entry which is preliminary data.</text>
</comment>
<dbReference type="InterPro" id="IPR020562">
    <property type="entry name" value="PRibGlycinamide_synth_N"/>
</dbReference>
<dbReference type="InterPro" id="IPR011761">
    <property type="entry name" value="ATP-grasp"/>
</dbReference>
<dbReference type="InterPro" id="IPR020560">
    <property type="entry name" value="PRibGlycinamide_synth_C-dom"/>
</dbReference>
<evidence type="ECO:0000256" key="6">
    <source>
        <dbReference type="ARBA" id="ARBA00022741"/>
    </source>
</evidence>
<dbReference type="Gene3D" id="3.30.1490.20">
    <property type="entry name" value="ATP-grasp fold, A domain"/>
    <property type="match status" value="1"/>
</dbReference>
<evidence type="ECO:0000256" key="8">
    <source>
        <dbReference type="ARBA" id="ARBA00022840"/>
    </source>
</evidence>
<dbReference type="SMART" id="SM01209">
    <property type="entry name" value="GARS_A"/>
    <property type="match status" value="1"/>
</dbReference>
<dbReference type="Gene3D" id="3.30.470.20">
    <property type="entry name" value="ATP-grasp fold, B domain"/>
    <property type="match status" value="1"/>
</dbReference>
<evidence type="ECO:0000313" key="16">
    <source>
        <dbReference type="Proteomes" id="UP001202134"/>
    </source>
</evidence>
<dbReference type="SUPFAM" id="SSF56059">
    <property type="entry name" value="Glutathione synthetase ATP-binding domain-like"/>
    <property type="match status" value="1"/>
</dbReference>
<feature type="domain" description="ATP-grasp" evidence="14">
    <location>
        <begin position="109"/>
        <end position="320"/>
    </location>
</feature>
<dbReference type="Gene3D" id="3.40.50.20">
    <property type="match status" value="1"/>
</dbReference>
<evidence type="ECO:0000256" key="2">
    <source>
        <dbReference type="ARBA" id="ARBA00001946"/>
    </source>
</evidence>
<accession>A0ABT0KVX3</accession>
<evidence type="ECO:0000256" key="1">
    <source>
        <dbReference type="ARBA" id="ARBA00001936"/>
    </source>
</evidence>
<evidence type="ECO:0000256" key="7">
    <source>
        <dbReference type="ARBA" id="ARBA00022755"/>
    </source>
</evidence>
<dbReference type="Pfam" id="PF02843">
    <property type="entry name" value="GARS_C"/>
    <property type="match status" value="1"/>
</dbReference>
<dbReference type="PROSITE" id="PS00184">
    <property type="entry name" value="GARS"/>
    <property type="match status" value="1"/>
</dbReference>